<evidence type="ECO:0000313" key="1">
    <source>
        <dbReference type="EMBL" id="KAE9450182.1"/>
    </source>
</evidence>
<organism evidence="1 2">
    <name type="scientific">Rhododendron williamsianum</name>
    <dbReference type="NCBI Taxonomy" id="262921"/>
    <lineage>
        <taxon>Eukaryota</taxon>
        <taxon>Viridiplantae</taxon>
        <taxon>Streptophyta</taxon>
        <taxon>Embryophyta</taxon>
        <taxon>Tracheophyta</taxon>
        <taxon>Spermatophyta</taxon>
        <taxon>Magnoliopsida</taxon>
        <taxon>eudicotyledons</taxon>
        <taxon>Gunneridae</taxon>
        <taxon>Pentapetalae</taxon>
        <taxon>asterids</taxon>
        <taxon>Ericales</taxon>
        <taxon>Ericaceae</taxon>
        <taxon>Ericoideae</taxon>
        <taxon>Rhodoreae</taxon>
        <taxon>Rhododendron</taxon>
    </lineage>
</organism>
<name>A0A6A4KY45_9ERIC</name>
<accession>A0A6A4KY45</accession>
<sequence length="75" mass="8109">MMRGYVFYGLHVPVSVLFRVATGCSQLEFLLSVGEISQADIFAAILGKLVSFHVAREDKVFAGKNIGTEIPSCSS</sequence>
<comment type="caution">
    <text evidence="1">The sequence shown here is derived from an EMBL/GenBank/DDBJ whole genome shotgun (WGS) entry which is preliminary data.</text>
</comment>
<reference evidence="1 2" key="1">
    <citation type="journal article" date="2019" name="Genome Biol. Evol.">
        <title>The Rhododendron genome and chromosomal organization provide insight into shared whole-genome duplications across the heath family (Ericaceae).</title>
        <authorList>
            <person name="Soza V.L."/>
            <person name="Lindsley D."/>
            <person name="Waalkes A."/>
            <person name="Ramage E."/>
            <person name="Patwardhan R.P."/>
            <person name="Burton J.N."/>
            <person name="Adey A."/>
            <person name="Kumar A."/>
            <person name="Qiu R."/>
            <person name="Shendure J."/>
            <person name="Hall B."/>
        </authorList>
    </citation>
    <scope>NUCLEOTIDE SEQUENCE [LARGE SCALE GENOMIC DNA]</scope>
    <source>
        <strain evidence="1">RSF 1966-606</strain>
    </source>
</reference>
<keyword evidence="2" id="KW-1185">Reference proteome</keyword>
<dbReference type="EMBL" id="QEFC01003082">
    <property type="protein sequence ID" value="KAE9450182.1"/>
    <property type="molecule type" value="Genomic_DNA"/>
</dbReference>
<feature type="non-terminal residue" evidence="1">
    <location>
        <position position="1"/>
    </location>
</feature>
<dbReference type="Proteomes" id="UP000428333">
    <property type="component" value="Linkage Group LG11"/>
</dbReference>
<gene>
    <name evidence="1" type="ORF">C3L33_17925</name>
</gene>
<proteinExistence type="predicted"/>
<protein>
    <submittedName>
        <fullName evidence="1">Uncharacterized protein</fullName>
    </submittedName>
</protein>
<dbReference type="AlphaFoldDB" id="A0A6A4KY45"/>
<evidence type="ECO:0000313" key="2">
    <source>
        <dbReference type="Proteomes" id="UP000428333"/>
    </source>
</evidence>